<evidence type="ECO:0000313" key="1">
    <source>
        <dbReference type="EMBL" id="MCP1381124.1"/>
    </source>
</evidence>
<accession>A0ABT1FHB1</accession>
<name>A0ABT1FHB1_9BACT</name>
<dbReference type="Proteomes" id="UP001204772">
    <property type="component" value="Unassembled WGS sequence"/>
</dbReference>
<comment type="caution">
    <text evidence="1">The sequence shown here is derived from an EMBL/GenBank/DDBJ whole genome shotgun (WGS) entry which is preliminary data.</text>
</comment>
<sequence length="4113" mass="407207">MKNYLQSSRALTESLYLKKRHSISFVFRFLFCLMLFSQLVKAQYVTADIQPDNSGKVTGIGINLNCSSFCTGYANGQATIFFSPAPEHSLVSVVGYRITNSQGNQSPINTTNGNLGTQDWYYGGALTANFTPAASEIDVRGNDLIIPSGDVTPTVNDNTHFGVQLASTGSHARLFRIYNTGTGALGLSGNPRVAITGANAADFQVTTQPNSDIVVGNSSINFSITFAPSGLGNRTAVVTIINSDTNEGTYTFNIAGTGVNALPDVNVVGNGQNITHTDSSPDTENNTDFGSRSIGSGAVAKTFTIENTGTGSLDLSTGVAISFGGDAAADFSVVAQPTSPIAPNGNTTFQVAFAPSAVGTRNATLYVNSFAPTEHPYRFSIRGTGTAGCTQVATTTQNMTWNGSVSSDWTNPCNWTPNGVPTQTNPVVISNAVPVVIPSGTNAAAKSISLNGGFGNKASLTISQGSELRMGSTESTATKFNMVQYATVTNNGLLIFEQSGGGGVNSTFEMGFDDNIFHNYGAVVINSTNSTPIQIGNNGSNGPSATFNNYACATFVNYAGQMLLNSIGASIFNNAGLFRTSGNLAIVGPFTNQSGGVVFVGGTLPNNPITSSGGSVRVNNNPTNTTVFTYTGTYTGTVNGIFTNEAATTSAGTYTQATNLFNPSVGLPTGSQTLYAKITPSGGACNYVVPFTYQNGCSQVATSTETMTWTGSVSTDWANPCNWSPNGVPSATNAVTIPAATNDPIILSGSMVAKHLQITGSGASLTVNNGASLTVSSTEGALTLVNNGLLTNRGTINATNSNPNFVSTYALGLGSNTTFDNYGTVNLTSSQNTGLEVGNGSTVHNYTGGLISIAARGGIRGEGPFINDSGATISISGTNSAIQYNGSVSNSGLIEATGQIEANSGAQINNNACGTIKITTDYFNGLLATTINNGFILIGGTLHSPSGGTFTNNAVLKYGALNVSSILTNSGNASIVVNNTPTPIFTYGGTYNGTGSSTVNGIFTNSTATASAGTFTAPITFVPDVSLPAGLQTLYAKITPSGGACFYVVPFTYNNTFPEMNVKGNGVSINDNDSSPRTADNTDFGAQLVASGTVVRTFTIENTGSGTLNLSGSPLVSIGGTNAGDFTVTQLPTTPVAATNGTTTFQITFDPSAVGLRTASVSIANNDADEDPYNFSIQGTGAAPADYTVTTTGNNVVITDVTGTGETLDISESGSNIRFNVTGKTYSIDGGAVTAFTTPADVALTGKTSITVNAGVGNDIINVGAFTANLPSLTINGGTGDDQVRMNGDITFAANANLDLDLQNDDATPGTDQVSFTNNAHLMLSGTGAAVVKVSRNIAFSNGTASLETVNGNLTLEANQQATASTGNFVGISMFGATVRVNGTGTLTVKGKSGNDSAINQYGVLVQNGGLISGGTSATATIQGSVGAASANANIGVYVTGTNARITSLGGNVSVVGLGGSTGATSTCMGVSVTTNASITAGGSGTVTVSGTGGAGTGNFNAGVYVAGSANTFITSSGGNVSVTGVGGGTGSGAHNYGIWMELGGQITAGGSGSVTVQGTGGTTLGNNNYGILIDDANTQITSGGGNVSVTGQGGGSGGSTHSFGVFVQNAAKITASGTGSVSVSGTGGNTTGGNNHGVYVTTNSAQITSSGGTVSVSGQGGGTSAGDTNIGVFVLASGSISSGGTGVVTVNGTGAGTSGNSNYGVYVFNANSSIGSTNANINITAQGGGAGTSVANQGLAIVDGAQVIAGGSGNVTIQANGGAGTGGGSNVGLYMQNIGTLVSSSGGNVTINAVGGGTGTGTNNYGVNMITNAQISAGGNGTVSVTGQGGGGSGSGNIGVRMLNTGTQITSSGGNITVTGIEGNGSSGIGISQTLSAAITTATNGGNITLIANSMDLGGTVSTQLLGNTTLRQYTNNVPINLGTSSNTIGGPLGLSDAELDQVTTGTLLFGNSNSGNLTVSADITRPAGTNVQLVSGGDVLMSGGEFNTGGGTLLLDPGTSPKAVKPTFNGTDVTATTLSFAGDLQIALNGATPGDGTGSTYTQLKVAGGVNLTGVALLFDGTYVPVAGNTFTLIDNDGSDAVTGTFAGLAEGATLANFRGSGLNATISYVGGSGNNDVVIAINNTNPTITAGATVTRQQSNAGSMATIATVSDSETPAGNLTVTVTTLPANITVTNITNVAGTVTATVAANCFAEIGNNTVVLTVTDANGGTATANFTVDVTANTPPTLTYNNAFFSPGAGGTILPATGPVDNGATQVFLQSVSPSPSPAIITVNNLTGAVSVPNTIPSGIYTITVVASDVCTTATVVPITLSVQPADYTITTTGGNVVITDVTGTGETLAVSESSGNIRFNVAGKTYSIDGAAAQSFNVTPADVPLSGKTGITINTANGNDIINVGAFMSILPSLTINGGTGDDQVFMNGDITFAVNANLDLDLQNDDATPGTDAVTFASGANLVLSGTGTATVKVSRNATFNTGSTLITVNGNLTVEANQQAIPTAGNFIGVLITGTNTQLQTSINGTLTVKGKGGDDASGSQQGVKLAAGGKILGGEGANAVTVVGTGGASGGSSNYGVWLTDANSRIFSLGGPVNVTGTGGGSGTSGGNVGVRVTSSGEITSAGGNVTVVGQGGLNATGNSNSGISVQASGKITSNDTGGNVTITGTGGGSGASALNAGIFLADGELSAGGSGTVDITGQGGAGTGISNNGLALEGLVTSKGGNITLTGKLGGGSLGTYGIYMSKQMSAPVSSILTNVHGGNISIITNSFYIVNAPDIRTTAAGSVTIKPFTAGKEISIFGGFDGVTDPLMLSDLELDIITTGTLIIGDATSGDITSSIGITRPSVTNIQLVSGGDIVISGGNINTNGGTLLLDPGTSPKAVKPAFNGTDVTASTLSFAGDLSIAINGATAGDGTGSTYSQLKIVGAVNLTGVNLVFSGSYTPTGSETFTIVDNDGSDAITGTFTGLAQGATISNFLGSGLNATISYTGGDGNDVVISVAVVNPDYTITTTSNNLIITDISGNGETLDISQNSTNIRFNVTGRKFSLNGGIATNFPADVTLAGKTSITVNTAVGNDIINVGGFSSNLPSLTINGGTGDDAVNFNGNLTLAANANLDLDLQNDDATPGTDAVLIASNAVVTLSGTGTATVKASKNLTVNTGGSLITQNGNLTVEANQQTTPTTGDFVGVDVNGGTLKVTGSGLTLVKGKGGTTNSDRYGIVVQNGGLIEAGNNSLTVQGTGGGGIVSNNYGVLVTDPNSKITSSGGNVSVTGQGGGNGNAFNNYGVYLASSGLISARGTGTVTVQGTGGNGSQGYNTGIYLAASSVTSTNGNISLTGQAGAGGESESGRNEGILLDFASRISAGGTGSIYMEGTGSGSADGFNYGINIEDSNSQIITNNGNIQLVGVGGNGTGTATGDSGINVDGPITAGGTGTIHLQGTGASKPFSHGVIIESPVTTNDGNITLIGVGGADATAQFGSYGVEIVGTVTAGNGKSIIVQGTAGSSTGLFNAGVFIGWADALSSTTGGTIQVTGIEGGSGTGILMESEGAISTLTNGGNITLITNSLDMSGTSAISTNTASSVTVRPYTNGVGVELGASSNTLGGPLSLTDAELDRITAGTINVGNTNSGVITVSAAISRAVNTTFNLTSGGTVNLNASSLNTNGGILNINAVGGISPTAAGIDASAGTVAFTAGNDLNIVINGTTADTDYRQLNVAGSVNLTGLDLVLSTINAFIPLGGATFTIVNNDGSDAIIGTFNGLAEGATLANFLGSGLSATISYTGGTGNDVVITVVCPAFAAPTASVTAQPDCTTPTGTIVVTAPTGGNIQYSVGGTYQSSGTFSGLAPSTYSVTAKNTASGCISEALSLVVNTVPGAPTLTDVTLTQPTCGVPTGTAVVNATGSGTLEYSKDGMDWQLSNTFSMLSPANYTFSVRLQSNPTCVTTSTSQTINTVPGAPTLTGVTLTQPTCALPTGTAVVNATGSGTLEYSKDGMNWQLSNTFSMLSPANYTFSVRLQSNPTCVATSTSQTINTVPGAPTLTGVTLTQPTCALPTGTAVVNATGSGTLEYSKDGMNWQLSNTFSMLSPANYTFSVRLQSNPTCVATSTSQTINTVPGAPTL</sequence>
<protein>
    <submittedName>
        <fullName evidence="1">Choice-of-anchor D domain-containing protein</fullName>
    </submittedName>
</protein>
<dbReference type="RefSeq" id="WP_253524356.1">
    <property type="nucleotide sequence ID" value="NZ_JAMZEL010000001.1"/>
</dbReference>
<keyword evidence="2" id="KW-1185">Reference proteome</keyword>
<gene>
    <name evidence="1" type="ORF">NCI00_01755</name>
</gene>
<proteinExistence type="predicted"/>
<reference evidence="1 2" key="1">
    <citation type="submission" date="2022-06" db="EMBL/GenBank/DDBJ databases">
        <title>Runella sp. S5 genome sequencing.</title>
        <authorList>
            <person name="Park S."/>
        </authorList>
    </citation>
    <scope>NUCLEOTIDE SEQUENCE [LARGE SCALE GENOMIC DNA]</scope>
    <source>
        <strain evidence="1 2">S5</strain>
    </source>
</reference>
<dbReference type="NCBIfam" id="NF012200">
    <property type="entry name" value="choice_anch_D"/>
    <property type="match status" value="3"/>
</dbReference>
<evidence type="ECO:0000313" key="2">
    <source>
        <dbReference type="Proteomes" id="UP001204772"/>
    </source>
</evidence>
<feature type="non-terminal residue" evidence="1">
    <location>
        <position position="4113"/>
    </location>
</feature>
<dbReference type="InterPro" id="IPR013783">
    <property type="entry name" value="Ig-like_fold"/>
</dbReference>
<organism evidence="1 2">
    <name type="scientific">Runella salmonicolor</name>
    <dbReference type="NCBI Taxonomy" id="2950278"/>
    <lineage>
        <taxon>Bacteria</taxon>
        <taxon>Pseudomonadati</taxon>
        <taxon>Bacteroidota</taxon>
        <taxon>Cytophagia</taxon>
        <taxon>Cytophagales</taxon>
        <taxon>Spirosomataceae</taxon>
        <taxon>Runella</taxon>
    </lineage>
</organism>
<dbReference type="Gene3D" id="2.60.40.10">
    <property type="entry name" value="Immunoglobulins"/>
    <property type="match status" value="3"/>
</dbReference>
<dbReference type="EMBL" id="JAMZEL010000001">
    <property type="protein sequence ID" value="MCP1381124.1"/>
    <property type="molecule type" value="Genomic_DNA"/>
</dbReference>